<evidence type="ECO:0000256" key="2">
    <source>
        <dbReference type="SAM" id="SignalP"/>
    </source>
</evidence>
<feature type="signal peptide" evidence="2">
    <location>
        <begin position="1"/>
        <end position="16"/>
    </location>
</feature>
<dbReference type="AlphaFoldDB" id="A0A7S2XWK6"/>
<dbReference type="InterPro" id="IPR040933">
    <property type="entry name" value="PSII_Pbs31"/>
</dbReference>
<keyword evidence="1" id="KW-1133">Transmembrane helix</keyword>
<organism evidence="4">
    <name type="scientific">Attheya septentrionalis</name>
    <dbReference type="NCBI Taxonomy" id="420275"/>
    <lineage>
        <taxon>Eukaryota</taxon>
        <taxon>Sar</taxon>
        <taxon>Stramenopiles</taxon>
        <taxon>Ochrophyta</taxon>
        <taxon>Bacillariophyta</taxon>
        <taxon>Coscinodiscophyceae</taxon>
        <taxon>Chaetocerotophycidae</taxon>
        <taxon>Chaetocerotales</taxon>
        <taxon>Attheyaceae</taxon>
        <taxon>Attheya</taxon>
    </lineage>
</organism>
<evidence type="ECO:0000259" key="3">
    <source>
        <dbReference type="Pfam" id="PF18240"/>
    </source>
</evidence>
<feature type="chain" id="PRO_5031487713" description="Photosystem II Psb31 protein domain-containing protein" evidence="2">
    <location>
        <begin position="17"/>
        <end position="183"/>
    </location>
</feature>
<evidence type="ECO:0000256" key="1">
    <source>
        <dbReference type="SAM" id="Phobius"/>
    </source>
</evidence>
<protein>
    <recommendedName>
        <fullName evidence="3">Photosystem II Psb31 protein domain-containing protein</fullName>
    </recommendedName>
</protein>
<keyword evidence="1" id="KW-0472">Membrane</keyword>
<dbReference type="Gene3D" id="1.20.120.1740">
    <property type="entry name" value="Sodium ion translocating NADH-quinone reductase subunit C-like"/>
    <property type="match status" value="1"/>
</dbReference>
<dbReference type="EMBL" id="HBHQ01027552">
    <property type="protein sequence ID" value="CAD9826825.1"/>
    <property type="molecule type" value="Transcribed_RNA"/>
</dbReference>
<proteinExistence type="predicted"/>
<reference evidence="4" key="1">
    <citation type="submission" date="2021-01" db="EMBL/GenBank/DDBJ databases">
        <authorList>
            <person name="Corre E."/>
            <person name="Pelletier E."/>
            <person name="Niang G."/>
            <person name="Scheremetjew M."/>
            <person name="Finn R."/>
            <person name="Kale V."/>
            <person name="Holt S."/>
            <person name="Cochrane G."/>
            <person name="Meng A."/>
            <person name="Brown T."/>
            <person name="Cohen L."/>
        </authorList>
    </citation>
    <scope>NUCLEOTIDE SEQUENCE</scope>
    <source>
        <strain evidence="4">CCMP2084</strain>
    </source>
</reference>
<accession>A0A7S2XWK6</accession>
<feature type="transmembrane region" description="Helical" evidence="1">
    <location>
        <begin position="37"/>
        <end position="57"/>
    </location>
</feature>
<keyword evidence="1" id="KW-0812">Transmembrane</keyword>
<dbReference type="Pfam" id="PF18240">
    <property type="entry name" value="PSII_Pbs31"/>
    <property type="match status" value="1"/>
</dbReference>
<name>A0A7S2XWK6_9STRA</name>
<evidence type="ECO:0000313" key="4">
    <source>
        <dbReference type="EMBL" id="CAD9826825.1"/>
    </source>
</evidence>
<feature type="domain" description="Photosystem II Psb31 protein" evidence="3">
    <location>
        <begin position="61"/>
        <end position="152"/>
    </location>
</feature>
<keyword evidence="2" id="KW-0732">Signal</keyword>
<sequence length="183" mass="18923">MKFSLVVCALAAGSAAAFAPATQSSTSTALNMERRDVFGSIGVAAAGLAFAPALALADGSTSKTTVQRSRGIYGDRIASLAGAVAKGDFAAVSEEKNAFILFNSGAYIGAKNKPKKAIAIEGTNAIFAAIRSQDKAALKSAYDSYIKANDITGFPDIDNNGGQGYSNDFDFKVKTKSAAIYQR</sequence>
<gene>
    <name evidence="4" type="ORF">ASEP1449_LOCUS18659</name>
</gene>